<dbReference type="PANTHER" id="PTHR34992">
    <property type="entry name" value="HYPHAL ANASTAMOSIS-7 PROTEIN"/>
    <property type="match status" value="1"/>
</dbReference>
<evidence type="ECO:0000256" key="4">
    <source>
        <dbReference type="ARBA" id="ARBA00022729"/>
    </source>
</evidence>
<dbReference type="InterPro" id="IPR046530">
    <property type="entry name" value="BIM1-like_dom"/>
</dbReference>
<protein>
    <recommendedName>
        <fullName evidence="11">Copper acquisition factor BIM1-like domain-containing protein</fullName>
    </recommendedName>
</protein>
<keyword evidence="4 10" id="KW-0732">Signal</keyword>
<proteinExistence type="predicted"/>
<keyword evidence="2" id="KW-1003">Cell membrane</keyword>
<evidence type="ECO:0000256" key="3">
    <source>
        <dbReference type="ARBA" id="ARBA00022622"/>
    </source>
</evidence>
<evidence type="ECO:0000259" key="11">
    <source>
        <dbReference type="Pfam" id="PF20238"/>
    </source>
</evidence>
<evidence type="ECO:0000256" key="5">
    <source>
        <dbReference type="ARBA" id="ARBA00023136"/>
    </source>
</evidence>
<dbReference type="AlphaFoldDB" id="A0A9P0EFN1"/>
<feature type="transmembrane region" description="Helical" evidence="9">
    <location>
        <begin position="233"/>
        <end position="259"/>
    </location>
</feature>
<dbReference type="CDD" id="cd21176">
    <property type="entry name" value="LPMO_auxiliary-like"/>
    <property type="match status" value="1"/>
</dbReference>
<feature type="domain" description="Copper acquisition factor BIM1-like" evidence="11">
    <location>
        <begin position="35"/>
        <end position="189"/>
    </location>
</feature>
<feature type="region of interest" description="Disordered" evidence="8">
    <location>
        <begin position="197"/>
        <end position="225"/>
    </location>
</feature>
<comment type="subcellular location">
    <subcellularLocation>
        <location evidence="1">Cell membrane</location>
        <topology evidence="1">Lipid-anchor</topology>
        <topology evidence="1">GPI-anchor</topology>
    </subcellularLocation>
</comment>
<keyword evidence="9" id="KW-1133">Transmembrane helix</keyword>
<evidence type="ECO:0000256" key="1">
    <source>
        <dbReference type="ARBA" id="ARBA00004609"/>
    </source>
</evidence>
<feature type="compositionally biased region" description="Acidic residues" evidence="8">
    <location>
        <begin position="210"/>
        <end position="219"/>
    </location>
</feature>
<dbReference type="GO" id="GO:0005886">
    <property type="term" value="C:plasma membrane"/>
    <property type="evidence" value="ECO:0007669"/>
    <property type="project" value="UniProtKB-SubCell"/>
</dbReference>
<feature type="compositionally biased region" description="Basic and acidic residues" evidence="8">
    <location>
        <begin position="267"/>
        <end position="290"/>
    </location>
</feature>
<dbReference type="CDD" id="cd06223">
    <property type="entry name" value="PRTases_typeI"/>
    <property type="match status" value="1"/>
</dbReference>
<evidence type="ECO:0000313" key="12">
    <source>
        <dbReference type="EMBL" id="CAH0047844.1"/>
    </source>
</evidence>
<dbReference type="OrthoDB" id="2587363at2759"/>
<keyword evidence="6" id="KW-0325">Glycoprotein</keyword>
<evidence type="ECO:0000256" key="7">
    <source>
        <dbReference type="ARBA" id="ARBA00023288"/>
    </source>
</evidence>
<sequence>MASTMARLTLLVVAVMQLSQPLSATPFSWTKYGSMGPIGFAWPPDRTWSFDTVLDEPCGAPDVGNRTEFPLTNGAISLQQKQEAYDFQVSITYSSNPNNKSTFFPVTPIQSSLEYTRLCLNLTTLPDDATAGQNATLQLQYTAPWYGYRDEQSKRHMEANETFYVCADITLVQSAEFLLDEIPSCFNITTDYKNGDQWPDWPWDNGNGDGGDDDDGSDQDEAKGGVNGSGISVGAVVGIAVGGFLAVALIAAIVGWGIYLARKGRKARAEEESNKMSKEEKIAAAKKLDDSDSASLN</sequence>
<evidence type="ECO:0000256" key="6">
    <source>
        <dbReference type="ARBA" id="ARBA00023180"/>
    </source>
</evidence>
<dbReference type="Pfam" id="PF20238">
    <property type="entry name" value="BIM1-like_dom"/>
    <property type="match status" value="1"/>
</dbReference>
<keyword evidence="3" id="KW-0336">GPI-anchor</keyword>
<keyword evidence="13" id="KW-1185">Reference proteome</keyword>
<comment type="caution">
    <text evidence="12">The sequence shown here is derived from an EMBL/GenBank/DDBJ whole genome shotgun (WGS) entry which is preliminary data.</text>
</comment>
<feature type="region of interest" description="Disordered" evidence="8">
    <location>
        <begin position="267"/>
        <end position="297"/>
    </location>
</feature>
<dbReference type="EMBL" id="CABFOC020000031">
    <property type="protein sequence ID" value="CAH0047844.1"/>
    <property type="molecule type" value="Genomic_DNA"/>
</dbReference>
<evidence type="ECO:0000256" key="9">
    <source>
        <dbReference type="SAM" id="Phobius"/>
    </source>
</evidence>
<dbReference type="PANTHER" id="PTHR34992:SF5">
    <property type="entry name" value="ANCHORED PROTEIN, PUTATIVE (AFU_ORTHOLOGUE AFUA_6G02800)-RELATED"/>
    <property type="match status" value="1"/>
</dbReference>
<evidence type="ECO:0000256" key="10">
    <source>
        <dbReference type="SAM" id="SignalP"/>
    </source>
</evidence>
<accession>A0A9P0EFN1</accession>
<keyword evidence="5 9" id="KW-0472">Membrane</keyword>
<evidence type="ECO:0000313" key="13">
    <source>
        <dbReference type="Proteomes" id="UP000775872"/>
    </source>
</evidence>
<evidence type="ECO:0000256" key="2">
    <source>
        <dbReference type="ARBA" id="ARBA00022475"/>
    </source>
</evidence>
<reference evidence="12" key="1">
    <citation type="submission" date="2021-10" db="EMBL/GenBank/DDBJ databases">
        <authorList>
            <person name="Piombo E."/>
        </authorList>
    </citation>
    <scope>NUCLEOTIDE SEQUENCE</scope>
</reference>
<feature type="chain" id="PRO_5040197337" description="Copper acquisition factor BIM1-like domain-containing protein" evidence="10">
    <location>
        <begin position="25"/>
        <end position="297"/>
    </location>
</feature>
<name>A0A9P0EFN1_9HYPO</name>
<feature type="signal peptide" evidence="10">
    <location>
        <begin position="1"/>
        <end position="24"/>
    </location>
</feature>
<dbReference type="InterPro" id="IPR000836">
    <property type="entry name" value="PRTase_dom"/>
</dbReference>
<dbReference type="InterPro" id="IPR046936">
    <property type="entry name" value="BIM1-like"/>
</dbReference>
<gene>
    <name evidence="12" type="ORF">CSOL1703_00013867</name>
</gene>
<evidence type="ECO:0000256" key="8">
    <source>
        <dbReference type="SAM" id="MobiDB-lite"/>
    </source>
</evidence>
<dbReference type="Proteomes" id="UP000775872">
    <property type="component" value="Unassembled WGS sequence"/>
</dbReference>
<keyword evidence="9" id="KW-0812">Transmembrane</keyword>
<dbReference type="GO" id="GO:0098552">
    <property type="term" value="C:side of membrane"/>
    <property type="evidence" value="ECO:0007669"/>
    <property type="project" value="UniProtKB-KW"/>
</dbReference>
<keyword evidence="7" id="KW-0449">Lipoprotein</keyword>
<organism evidence="12 13">
    <name type="scientific">Clonostachys solani</name>
    <dbReference type="NCBI Taxonomy" id="160281"/>
    <lineage>
        <taxon>Eukaryota</taxon>
        <taxon>Fungi</taxon>
        <taxon>Dikarya</taxon>
        <taxon>Ascomycota</taxon>
        <taxon>Pezizomycotina</taxon>
        <taxon>Sordariomycetes</taxon>
        <taxon>Hypocreomycetidae</taxon>
        <taxon>Hypocreales</taxon>
        <taxon>Bionectriaceae</taxon>
        <taxon>Clonostachys</taxon>
    </lineage>
</organism>